<proteinExistence type="inferred from homology"/>
<gene>
    <name evidence="8" type="ORF">DBO85_17555</name>
</gene>
<dbReference type="GO" id="GO:0004630">
    <property type="term" value="F:phospholipase D activity"/>
    <property type="evidence" value="ECO:0007669"/>
    <property type="project" value="UniProtKB-EC"/>
</dbReference>
<evidence type="ECO:0000313" key="8">
    <source>
        <dbReference type="EMBL" id="PTU73052.1"/>
    </source>
</evidence>
<dbReference type="EMBL" id="QASN01000021">
    <property type="protein sequence ID" value="PTU73052.1"/>
    <property type="molecule type" value="Genomic_DNA"/>
</dbReference>
<evidence type="ECO:0000259" key="7">
    <source>
        <dbReference type="PROSITE" id="PS50035"/>
    </source>
</evidence>
<feature type="domain" description="PLD phosphodiesterase" evidence="7">
    <location>
        <begin position="211"/>
        <end position="241"/>
    </location>
</feature>
<keyword evidence="5" id="KW-0442">Lipid degradation</keyword>
<keyword evidence="9" id="KW-1185">Reference proteome</keyword>
<dbReference type="InterPro" id="IPR001736">
    <property type="entry name" value="PLipase_D/transphosphatidylase"/>
</dbReference>
<reference evidence="8 9" key="1">
    <citation type="submission" date="2018-04" db="EMBL/GenBank/DDBJ databases">
        <title>Pseudomonas sp. nov., isolated from mangrove soil.</title>
        <authorList>
            <person name="Chen C."/>
        </authorList>
    </citation>
    <scope>NUCLEOTIDE SEQUENCE [LARGE SCALE GENOMIC DNA]</scope>
    <source>
        <strain evidence="8 9">TC-11</strain>
    </source>
</reference>
<evidence type="ECO:0000313" key="9">
    <source>
        <dbReference type="Proteomes" id="UP000244064"/>
    </source>
</evidence>
<evidence type="ECO:0000256" key="4">
    <source>
        <dbReference type="ARBA" id="ARBA00022801"/>
    </source>
</evidence>
<evidence type="ECO:0000256" key="3">
    <source>
        <dbReference type="ARBA" id="ARBA00012027"/>
    </source>
</evidence>
<protein>
    <recommendedName>
        <fullName evidence="3">phospholipase D</fullName>
        <ecNumber evidence="3">3.1.4.4</ecNumber>
    </recommendedName>
</protein>
<dbReference type="GO" id="GO:0006793">
    <property type="term" value="P:phosphorus metabolic process"/>
    <property type="evidence" value="ECO:0007669"/>
    <property type="project" value="UniProtKB-ARBA"/>
</dbReference>
<sequence>MRSHTHRILPRRPARMLIGLFLLAWLTMAIYQASKPLPTGLSLQGPWRPAEDVRLLLDQTWQQADGERLSEQEIFDEALGLIGQARHLVVVDMFLFNDFAGQGSYRPLSAELAGALIDARARAPALEAVLITDPFNSLYGGLDNPLLEQLQQAGVTVISTPLQRLPASNPAWTGLWALCCSFVGNSSSDGWLPSPVGEQKITLRSYLALLNFRANHRKTLIVDQGDDWVGLVTSANPHDGSSRHSNQALRFRGAAALDLLASEAAVARLAGYDSAHWPQPPDAAPIEGNEPRLRVLSEGKVRDALLAMVDEAAPGERLDIAVFYIAHRPLAEALIRAHQRGVHVRLLLDPNRDAFGREKNGIPNRPFAWDLHEQGIEVRWFATSGEQGHRKLMLWTRQDGSAELLSGSANFTQRNLDDLNLETDVQLRGSAEYPPLARVADDFERLWSNAEGRTYSLSYQAFADHSRWRYGLYRVMEWSGMSTF</sequence>
<dbReference type="GO" id="GO:0016042">
    <property type="term" value="P:lipid catabolic process"/>
    <property type="evidence" value="ECO:0007669"/>
    <property type="project" value="UniProtKB-KW"/>
</dbReference>
<dbReference type="InterPro" id="IPR051406">
    <property type="entry name" value="PLD_domain"/>
</dbReference>
<dbReference type="OrthoDB" id="92272at2"/>
<dbReference type="PANTHER" id="PTHR43856">
    <property type="entry name" value="CARDIOLIPIN HYDROLASE"/>
    <property type="match status" value="1"/>
</dbReference>
<comment type="catalytic activity">
    <reaction evidence="1">
        <text>a 1,2-diacyl-sn-glycero-3-phosphocholine + H2O = a 1,2-diacyl-sn-glycero-3-phosphate + choline + H(+)</text>
        <dbReference type="Rhea" id="RHEA:14445"/>
        <dbReference type="ChEBI" id="CHEBI:15354"/>
        <dbReference type="ChEBI" id="CHEBI:15377"/>
        <dbReference type="ChEBI" id="CHEBI:15378"/>
        <dbReference type="ChEBI" id="CHEBI:57643"/>
        <dbReference type="ChEBI" id="CHEBI:58608"/>
        <dbReference type="EC" id="3.1.4.4"/>
    </reaction>
</comment>
<dbReference type="Gene3D" id="3.30.870.10">
    <property type="entry name" value="Endonuclease Chain A"/>
    <property type="match status" value="2"/>
</dbReference>
<keyword evidence="4" id="KW-0378">Hydrolase</keyword>
<comment type="similarity">
    <text evidence="2">Belongs to the phospholipase D family.</text>
</comment>
<dbReference type="InterPro" id="IPR025202">
    <property type="entry name" value="PLD-like_dom"/>
</dbReference>
<dbReference type="EC" id="3.1.4.4" evidence="3"/>
<dbReference type="Pfam" id="PF13091">
    <property type="entry name" value="PLDc_2"/>
    <property type="match status" value="1"/>
</dbReference>
<comment type="caution">
    <text evidence="8">The sequence shown here is derived from an EMBL/GenBank/DDBJ whole genome shotgun (WGS) entry which is preliminary data.</text>
</comment>
<dbReference type="Proteomes" id="UP000244064">
    <property type="component" value="Unassembled WGS sequence"/>
</dbReference>
<evidence type="ECO:0000256" key="2">
    <source>
        <dbReference type="ARBA" id="ARBA00008664"/>
    </source>
</evidence>
<dbReference type="PROSITE" id="PS50035">
    <property type="entry name" value="PLD"/>
    <property type="match status" value="1"/>
</dbReference>
<keyword evidence="6" id="KW-0443">Lipid metabolism</keyword>
<dbReference type="SUPFAM" id="SSF56024">
    <property type="entry name" value="Phospholipase D/nuclease"/>
    <property type="match status" value="2"/>
</dbReference>
<dbReference type="AlphaFoldDB" id="A0A2T5P5N2"/>
<evidence type="ECO:0000256" key="6">
    <source>
        <dbReference type="ARBA" id="ARBA00023098"/>
    </source>
</evidence>
<evidence type="ECO:0000256" key="5">
    <source>
        <dbReference type="ARBA" id="ARBA00022963"/>
    </source>
</evidence>
<organism evidence="8 9">
    <name type="scientific">Pseudomonas mangrovi</name>
    <dbReference type="NCBI Taxonomy" id="2161748"/>
    <lineage>
        <taxon>Bacteria</taxon>
        <taxon>Pseudomonadati</taxon>
        <taxon>Pseudomonadota</taxon>
        <taxon>Gammaproteobacteria</taxon>
        <taxon>Pseudomonadales</taxon>
        <taxon>Pseudomonadaceae</taxon>
        <taxon>Pseudomonas</taxon>
    </lineage>
</organism>
<evidence type="ECO:0000256" key="1">
    <source>
        <dbReference type="ARBA" id="ARBA00000798"/>
    </source>
</evidence>
<accession>A0A2T5P5N2</accession>
<dbReference type="GO" id="GO:0016891">
    <property type="term" value="F:RNA endonuclease activity producing 5'-phosphomonoesters, hydrolytic mechanism"/>
    <property type="evidence" value="ECO:0007669"/>
    <property type="project" value="TreeGrafter"/>
</dbReference>
<name>A0A2T5P5N2_9PSED</name>
<dbReference type="PANTHER" id="PTHR43856:SF1">
    <property type="entry name" value="MITOCHONDRIAL CARDIOLIPIN HYDROLASE"/>
    <property type="match status" value="1"/>
</dbReference>